<evidence type="ECO:0000313" key="2">
    <source>
        <dbReference type="EMBL" id="TPX50352.1"/>
    </source>
</evidence>
<dbReference type="Proteomes" id="UP000320475">
    <property type="component" value="Unassembled WGS sequence"/>
</dbReference>
<evidence type="ECO:0000256" key="1">
    <source>
        <dbReference type="SAM" id="MobiDB-lite"/>
    </source>
</evidence>
<dbReference type="VEuPathDB" id="FungiDB:SeMB42_g04506"/>
<feature type="compositionally biased region" description="Acidic residues" evidence="1">
    <location>
        <begin position="367"/>
        <end position="382"/>
    </location>
</feature>
<organism evidence="2 3">
    <name type="scientific">Synchytrium endobioticum</name>
    <dbReference type="NCBI Taxonomy" id="286115"/>
    <lineage>
        <taxon>Eukaryota</taxon>
        <taxon>Fungi</taxon>
        <taxon>Fungi incertae sedis</taxon>
        <taxon>Chytridiomycota</taxon>
        <taxon>Chytridiomycota incertae sedis</taxon>
        <taxon>Chytridiomycetes</taxon>
        <taxon>Synchytriales</taxon>
        <taxon>Synchytriaceae</taxon>
        <taxon>Synchytrium</taxon>
    </lineage>
</organism>
<gene>
    <name evidence="2" type="ORF">SeLEV6574_g00966</name>
</gene>
<dbReference type="AlphaFoldDB" id="A0A507DF80"/>
<comment type="caution">
    <text evidence="2">The sequence shown here is derived from an EMBL/GenBank/DDBJ whole genome shotgun (WGS) entry which is preliminary data.</text>
</comment>
<sequence length="382" mass="43798">MLSHTADDRFRESSGETPLYEELVKLLHIRHLELFTHNVDICERYTTAVMATLRKCIENLPHVEHSSVTLGLSACKAIPQEKIRDLQLDVYGFRGSNLRKEGLFQNLERLWLSHEIDSFELNDWSWIIGHKLKELVLSASDRLRRIFDTDNLLSLLSERPNLTVLEVAYGIVITHHADVECSLRSLGVVESPSAELYSSRILSQVVDLQISVRTFEELQSLSVCRFSPNLQHLTVFITRLSEQEWRNFYPRWTGVAQNLCANGHNIKSLEILASLISAADLATARDMLKETISAVGPSELVRNITVAEWSDFDDIFYDYDDDELSFFGYDDVDVIDLGDYSYEDLYEGIDGVNDGYEGYHSDYNYEYSDDAPYEDSDDADYE</sequence>
<proteinExistence type="predicted"/>
<name>A0A507DF80_9FUNG</name>
<accession>A0A507DF80</accession>
<evidence type="ECO:0000313" key="3">
    <source>
        <dbReference type="Proteomes" id="UP000320475"/>
    </source>
</evidence>
<protein>
    <submittedName>
        <fullName evidence="2">Uncharacterized protein</fullName>
    </submittedName>
</protein>
<reference evidence="2 3" key="1">
    <citation type="journal article" date="2019" name="Sci. Rep.">
        <title>Comparative genomics of chytrid fungi reveal insights into the obligate biotrophic and pathogenic lifestyle of Synchytrium endobioticum.</title>
        <authorList>
            <person name="van de Vossenberg B.T.L.H."/>
            <person name="Warris S."/>
            <person name="Nguyen H.D.T."/>
            <person name="van Gent-Pelzer M.P.E."/>
            <person name="Joly D.L."/>
            <person name="van de Geest H.C."/>
            <person name="Bonants P.J.M."/>
            <person name="Smith D.S."/>
            <person name="Levesque C.A."/>
            <person name="van der Lee T.A.J."/>
        </authorList>
    </citation>
    <scope>NUCLEOTIDE SEQUENCE [LARGE SCALE GENOMIC DNA]</scope>
    <source>
        <strain evidence="2 3">LEV6574</strain>
    </source>
</reference>
<feature type="region of interest" description="Disordered" evidence="1">
    <location>
        <begin position="363"/>
        <end position="382"/>
    </location>
</feature>
<dbReference type="EMBL" id="QEAM01000019">
    <property type="protein sequence ID" value="TPX50352.1"/>
    <property type="molecule type" value="Genomic_DNA"/>
</dbReference>